<dbReference type="Pfam" id="PF00593">
    <property type="entry name" value="TonB_dep_Rec_b-barrel"/>
    <property type="match status" value="1"/>
</dbReference>
<feature type="domain" description="TonB-dependent receptor plug" evidence="14">
    <location>
        <begin position="80"/>
        <end position="179"/>
    </location>
</feature>
<keyword evidence="9 15" id="KW-0675">Receptor</keyword>
<dbReference type="InterPro" id="IPR000531">
    <property type="entry name" value="Beta-barrel_TonB"/>
</dbReference>
<comment type="subcellular location">
    <subcellularLocation>
        <location evidence="1 11">Cell outer membrane</location>
        <topology evidence="1 11">Multi-pass membrane protein</topology>
    </subcellularLocation>
</comment>
<sequence length="766" mass="83903">MPNDFVVKLAGKYGIRAMGDYSGRLRYGVALGTLMLAMAAPAVAQQRPAQGTSGDQPVTLDAIVVQGDAAVAAPLLQGPTTTTTTRAELDRQQIQSITDLSNRVEAGISFNRANGSVNIRGLDGARVLTTVDGIRQTFVTDNRLSLGTTTAFDFDALSTLDLLRGNSGGATLGGGVLGGALAVRTLDPKDLIKPGQNFGVLAKTGYDSTDRAWFGSSAVAGRYQNTYVLLQGSFRDGHETNNNGDIKTIGVTRTAPNPTDFTQVGFLGKIHHYVDDVHRFGITGEYFRREDRVNQLTGTGVSLTGNIRPWNNTTGDDVERKRISLTYDYKQPGGFFDEASANLYWQNTTRNGLTRTYRYTSVVGPFARDNEIDEEAFGFNGYVIKRFQTGALTHGVTLGTELRMTTMDQYSKGLDSCRLPYTGLYAACGNLHTNQADTPKVDGRMAGFYLHDEIGMLDNRLRVTPGVRFDWYEEKPQYTASYFSGGSRPTTLPNDSTDSAWSPRVRVEYDILKNTPWFKDVTVFAQWSKGFRAPTVGELYARFGAVGTYLRTGNPDLRPETSNGIDVGLKFGDKAFGGSLTYFHTNYRNFIDVVQTVPAGASALYPFGVTSYRNIARAEIQGFEANGQYAFAPNWLVRGSFSYIRGVNKDADTFLNSIPPVQGIVAVAYGTDVWGAEVSTKLAGPRDDVERGANAGFKAPGYAVFNASAWWRPTTLYDIELQVGVYNIFDRRYFDAVSIPTGALVQARDYYAEPGRTVKATLKYQF</sequence>
<keyword evidence="4 11" id="KW-1134">Transmembrane beta strand</keyword>
<evidence type="ECO:0000256" key="3">
    <source>
        <dbReference type="ARBA" id="ARBA00022448"/>
    </source>
</evidence>
<dbReference type="EMBL" id="JAWDID010000004">
    <property type="protein sequence ID" value="MDU0339151.1"/>
    <property type="molecule type" value="Genomic_DNA"/>
</dbReference>
<dbReference type="Gene3D" id="2.40.170.20">
    <property type="entry name" value="TonB-dependent receptor, beta-barrel domain"/>
    <property type="match status" value="1"/>
</dbReference>
<accession>A0ABU3S309</accession>
<evidence type="ECO:0000256" key="11">
    <source>
        <dbReference type="PROSITE-ProRule" id="PRU01360"/>
    </source>
</evidence>
<dbReference type="NCBIfam" id="TIGR01785">
    <property type="entry name" value="TonB-hemin"/>
    <property type="match status" value="1"/>
</dbReference>
<keyword evidence="8 11" id="KW-0472">Membrane</keyword>
<dbReference type="Pfam" id="PF07715">
    <property type="entry name" value="Plug"/>
    <property type="match status" value="1"/>
</dbReference>
<protein>
    <submittedName>
        <fullName evidence="15">TonB-dependent hemoglobin/transferrin/lactoferrin family receptor</fullName>
    </submittedName>
</protein>
<keyword evidence="3 11" id="KW-0813">Transport</keyword>
<keyword evidence="10 11" id="KW-0998">Cell outer membrane</keyword>
<evidence type="ECO:0000256" key="4">
    <source>
        <dbReference type="ARBA" id="ARBA00022452"/>
    </source>
</evidence>
<dbReference type="PANTHER" id="PTHR30069">
    <property type="entry name" value="TONB-DEPENDENT OUTER MEMBRANE RECEPTOR"/>
    <property type="match status" value="1"/>
</dbReference>
<dbReference type="InterPro" id="IPR036942">
    <property type="entry name" value="Beta-barrel_TonB_sf"/>
</dbReference>
<evidence type="ECO:0000313" key="16">
    <source>
        <dbReference type="Proteomes" id="UP001254257"/>
    </source>
</evidence>
<comment type="caution">
    <text evidence="15">The sequence shown here is derived from an EMBL/GenBank/DDBJ whole genome shotgun (WGS) entry which is preliminary data.</text>
</comment>
<evidence type="ECO:0000256" key="1">
    <source>
        <dbReference type="ARBA" id="ARBA00004571"/>
    </source>
</evidence>
<gene>
    <name evidence="15" type="ORF">RKE40_04645</name>
</gene>
<dbReference type="RefSeq" id="WP_316017065.1">
    <property type="nucleotide sequence ID" value="NZ_JAWDID010000004.1"/>
</dbReference>
<evidence type="ECO:0000256" key="12">
    <source>
        <dbReference type="RuleBase" id="RU003357"/>
    </source>
</evidence>
<dbReference type="PROSITE" id="PS52016">
    <property type="entry name" value="TONB_DEPENDENT_REC_3"/>
    <property type="match status" value="1"/>
</dbReference>
<evidence type="ECO:0000256" key="2">
    <source>
        <dbReference type="ARBA" id="ARBA00009810"/>
    </source>
</evidence>
<evidence type="ECO:0000256" key="8">
    <source>
        <dbReference type="ARBA" id="ARBA00023136"/>
    </source>
</evidence>
<proteinExistence type="inferred from homology"/>
<dbReference type="CDD" id="cd01347">
    <property type="entry name" value="ligand_gated_channel"/>
    <property type="match status" value="1"/>
</dbReference>
<keyword evidence="5 11" id="KW-0812">Transmembrane</keyword>
<dbReference type="InterPro" id="IPR037066">
    <property type="entry name" value="Plug_dom_sf"/>
</dbReference>
<evidence type="ECO:0000259" key="13">
    <source>
        <dbReference type="Pfam" id="PF00593"/>
    </source>
</evidence>
<evidence type="ECO:0000256" key="10">
    <source>
        <dbReference type="ARBA" id="ARBA00023237"/>
    </source>
</evidence>
<name>A0ABU3S309_9HYPH</name>
<dbReference type="InterPro" id="IPR010949">
    <property type="entry name" value="TonB_Hb/transfer/lactofer_rcpt"/>
</dbReference>
<dbReference type="SUPFAM" id="SSF56935">
    <property type="entry name" value="Porins"/>
    <property type="match status" value="1"/>
</dbReference>
<evidence type="ECO:0000256" key="6">
    <source>
        <dbReference type="ARBA" id="ARBA00022729"/>
    </source>
</evidence>
<organism evidence="15 16">
    <name type="scientific">Bosea rubneri</name>
    <dbReference type="NCBI Taxonomy" id="3075434"/>
    <lineage>
        <taxon>Bacteria</taxon>
        <taxon>Pseudomonadati</taxon>
        <taxon>Pseudomonadota</taxon>
        <taxon>Alphaproteobacteria</taxon>
        <taxon>Hyphomicrobiales</taxon>
        <taxon>Boseaceae</taxon>
        <taxon>Bosea</taxon>
    </lineage>
</organism>
<feature type="domain" description="TonB-dependent receptor-like beta-barrel" evidence="13">
    <location>
        <begin position="273"/>
        <end position="728"/>
    </location>
</feature>
<keyword evidence="6" id="KW-0732">Signal</keyword>
<dbReference type="InterPro" id="IPR039426">
    <property type="entry name" value="TonB-dep_rcpt-like"/>
</dbReference>
<dbReference type="Gene3D" id="2.170.130.10">
    <property type="entry name" value="TonB-dependent receptor, plug domain"/>
    <property type="match status" value="1"/>
</dbReference>
<evidence type="ECO:0000259" key="14">
    <source>
        <dbReference type="Pfam" id="PF07715"/>
    </source>
</evidence>
<dbReference type="InterPro" id="IPR011276">
    <property type="entry name" value="TonB_haem/Hb_rcpt"/>
</dbReference>
<dbReference type="PANTHER" id="PTHR30069:SF29">
    <property type="entry name" value="HEMOGLOBIN AND HEMOGLOBIN-HAPTOGLOBIN-BINDING PROTEIN 1-RELATED"/>
    <property type="match status" value="1"/>
</dbReference>
<keyword evidence="7 12" id="KW-0798">TonB box</keyword>
<evidence type="ECO:0000313" key="15">
    <source>
        <dbReference type="EMBL" id="MDU0339151.1"/>
    </source>
</evidence>
<dbReference type="NCBIfam" id="TIGR01786">
    <property type="entry name" value="TonB-hemlactrns"/>
    <property type="match status" value="1"/>
</dbReference>
<dbReference type="Proteomes" id="UP001254257">
    <property type="component" value="Unassembled WGS sequence"/>
</dbReference>
<evidence type="ECO:0000256" key="7">
    <source>
        <dbReference type="ARBA" id="ARBA00023077"/>
    </source>
</evidence>
<evidence type="ECO:0000256" key="9">
    <source>
        <dbReference type="ARBA" id="ARBA00023170"/>
    </source>
</evidence>
<comment type="similarity">
    <text evidence="2 11 12">Belongs to the TonB-dependent receptor family.</text>
</comment>
<evidence type="ECO:0000256" key="5">
    <source>
        <dbReference type="ARBA" id="ARBA00022692"/>
    </source>
</evidence>
<keyword evidence="16" id="KW-1185">Reference proteome</keyword>
<reference evidence="15 16" key="1">
    <citation type="submission" date="2023-09" db="EMBL/GenBank/DDBJ databases">
        <title>Whole genome shotgun sequencing (WGS) of Bosea sp. ZW T0_25, isolated from stored onions (Allium cepa).</title>
        <authorList>
            <person name="Stoll D.A."/>
            <person name="Huch M."/>
        </authorList>
    </citation>
    <scope>NUCLEOTIDE SEQUENCE [LARGE SCALE GENOMIC DNA]</scope>
    <source>
        <strain evidence="15 16">ZW T0_25</strain>
    </source>
</reference>
<dbReference type="InterPro" id="IPR012910">
    <property type="entry name" value="Plug_dom"/>
</dbReference>